<dbReference type="InterPro" id="IPR013083">
    <property type="entry name" value="Znf_RING/FYVE/PHD"/>
</dbReference>
<evidence type="ECO:0000256" key="5">
    <source>
        <dbReference type="ARBA" id="ARBA00022771"/>
    </source>
</evidence>
<sequence>MDRCKHVGRLRLAPDHSILNPQKWHCVDCNTTESVWACLGCAHVACGRYIEEHALQHFQQQHHPLAMEVNELYVFCYLCDDYVLNDNATGDLKLLRSTLSAIQSQRYEVTTRSGRTLRSASAALEAPMPYGARELQLRDEDRMFTALWHRRRALMGRIFRFWFGLTEGGKKREQEERKREEEEERKREARERRRALKRQLKEELESAPTRKSRRLRRKSQRAMDAAVPTPKTRTLKSKPKASVPARTTPTPVRRKQTNKQGGSPFKRRPTVTPGVTGLRNLGNTCYMNSILQVLSHLHVFRECFLRLDLTQALELLASAVHGQLAGKASSHSPLGQKKGIQASSCSGAGLSGGASRARSMELIQPKEPSSKHISLCHELHTLFQVMWSGKWALVSPFAMLHSVWQLIPAFRGYAQQDAQEFLCELLDKVQHELESTGKHTPTTGVPQTQKRLIKQVLSVVNTIFHGQLLSQVTCLACNHRSNTVEPFWDLSLEFPERYHSNSRESAAQASCQLTEMLAKFTETEALEGSIYACDQCNSARRRTSSKPVILTEAQKQLMVHKLPQVLRLHLKRFRWSGRNHREKIGVHVSFDQLLNMDPTGSPRPKHFLYELSAVVMHHGKGFGSGHYTAYCYNTEGGFWVHCNDSKLNVCSVEEVCRAQAYILFYTQRVTQDKDRPL</sequence>
<dbReference type="InterPro" id="IPR001607">
    <property type="entry name" value="Znf_UBP"/>
</dbReference>
<evidence type="ECO:0000313" key="16">
    <source>
        <dbReference type="Ensembl" id="ENSMMDP00005040482.1"/>
    </source>
</evidence>
<evidence type="ECO:0000313" key="17">
    <source>
        <dbReference type="Proteomes" id="UP000472263"/>
    </source>
</evidence>
<dbReference type="GO" id="GO:0005634">
    <property type="term" value="C:nucleus"/>
    <property type="evidence" value="ECO:0007669"/>
    <property type="project" value="UniProtKB-SubCell"/>
</dbReference>
<dbReference type="Gene3D" id="3.30.40.10">
    <property type="entry name" value="Zinc/RING finger domain, C3HC4 (zinc finger)"/>
    <property type="match status" value="1"/>
</dbReference>
<dbReference type="EC" id="3.4.19.12" evidence="12"/>
<dbReference type="InterPro" id="IPR038765">
    <property type="entry name" value="Papain-like_cys_pep_sf"/>
</dbReference>
<reference evidence="16" key="1">
    <citation type="submission" date="2019-06" db="EMBL/GenBank/DDBJ databases">
        <authorList>
            <consortium name="Wellcome Sanger Institute Data Sharing"/>
        </authorList>
    </citation>
    <scope>NUCLEOTIDE SEQUENCE [LARGE SCALE GENOMIC DNA]</scope>
</reference>
<dbReference type="Pfam" id="PF00443">
    <property type="entry name" value="UCH"/>
    <property type="match status" value="1"/>
</dbReference>
<evidence type="ECO:0000256" key="8">
    <source>
        <dbReference type="ARBA" id="ARBA00022807"/>
    </source>
</evidence>
<dbReference type="GeneTree" id="ENSGT00940000160526"/>
<reference evidence="16" key="3">
    <citation type="submission" date="2025-09" db="UniProtKB">
        <authorList>
            <consortium name="Ensembl"/>
        </authorList>
    </citation>
    <scope>IDENTIFICATION</scope>
</reference>
<evidence type="ECO:0000256" key="9">
    <source>
        <dbReference type="ARBA" id="ARBA00022833"/>
    </source>
</evidence>
<accession>A0A667ZIH3</accession>
<dbReference type="PANTHER" id="PTHR21646:SF5">
    <property type="entry name" value="UBIQUITIN CARBOXYL-TERMINAL HYDROLASE-RELATED"/>
    <property type="match status" value="1"/>
</dbReference>
<dbReference type="Pfam" id="PF02148">
    <property type="entry name" value="zf-UBP"/>
    <property type="match status" value="1"/>
</dbReference>
<protein>
    <recommendedName>
        <fullName evidence="12">Ubiquitin carboxyl-terminal hydrolase</fullName>
        <ecNumber evidence="12">3.4.19.12</ecNumber>
    </recommendedName>
</protein>
<dbReference type="Gene3D" id="3.90.70.10">
    <property type="entry name" value="Cysteine proteinases"/>
    <property type="match status" value="1"/>
</dbReference>
<keyword evidence="5 11" id="KW-0863">Zinc-finger</keyword>
<dbReference type="PROSITE" id="PS50235">
    <property type="entry name" value="USP_3"/>
    <property type="match status" value="1"/>
</dbReference>
<dbReference type="SUPFAM" id="SSF57850">
    <property type="entry name" value="RING/U-box"/>
    <property type="match status" value="1"/>
</dbReference>
<comment type="catalytic activity">
    <reaction evidence="1 12">
        <text>Thiol-dependent hydrolysis of ester, thioester, amide, peptide and isopeptide bonds formed by the C-terminal Gly of ubiquitin (a 76-residue protein attached to proteins as an intracellular targeting signal).</text>
        <dbReference type="EC" id="3.4.19.12"/>
    </reaction>
</comment>
<gene>
    <name evidence="16" type="primary">USP44</name>
    <name evidence="16" type="synonym">usp44</name>
</gene>
<dbReference type="GO" id="GO:0004843">
    <property type="term" value="F:cysteine-type deubiquitinase activity"/>
    <property type="evidence" value="ECO:0007669"/>
    <property type="project" value="UniProtKB-UniRule"/>
</dbReference>
<dbReference type="PROSITE" id="PS00972">
    <property type="entry name" value="USP_1"/>
    <property type="match status" value="1"/>
</dbReference>
<evidence type="ECO:0000256" key="7">
    <source>
        <dbReference type="ARBA" id="ARBA00022801"/>
    </source>
</evidence>
<dbReference type="InterPro" id="IPR050185">
    <property type="entry name" value="Ub_carboxyl-term_hydrolase"/>
</dbReference>
<feature type="region of interest" description="Disordered" evidence="13">
    <location>
        <begin position="192"/>
        <end position="275"/>
    </location>
</feature>
<evidence type="ECO:0000256" key="1">
    <source>
        <dbReference type="ARBA" id="ARBA00000707"/>
    </source>
</evidence>
<comment type="subcellular location">
    <subcellularLocation>
        <location evidence="2">Nucleus</location>
    </subcellularLocation>
</comment>
<feature type="domain" description="UBP-type" evidence="15">
    <location>
        <begin position="2"/>
        <end position="99"/>
    </location>
</feature>
<dbReference type="InterPro" id="IPR028889">
    <property type="entry name" value="USP"/>
</dbReference>
<dbReference type="Proteomes" id="UP000472263">
    <property type="component" value="Chromosome 23"/>
</dbReference>
<dbReference type="InterPro" id="IPR018200">
    <property type="entry name" value="USP_CS"/>
</dbReference>
<reference evidence="16" key="2">
    <citation type="submission" date="2025-08" db="UniProtKB">
        <authorList>
            <consortium name="Ensembl"/>
        </authorList>
    </citation>
    <scope>IDENTIFICATION</scope>
</reference>
<evidence type="ECO:0000256" key="10">
    <source>
        <dbReference type="ARBA" id="ARBA00023242"/>
    </source>
</evidence>
<keyword evidence="9" id="KW-0862">Zinc</keyword>
<dbReference type="InterPro" id="IPR001394">
    <property type="entry name" value="Peptidase_C19_UCH"/>
</dbReference>
<dbReference type="GO" id="GO:0006508">
    <property type="term" value="P:proteolysis"/>
    <property type="evidence" value="ECO:0007669"/>
    <property type="project" value="UniProtKB-KW"/>
</dbReference>
<keyword evidence="7 12" id="KW-0378">Hydrolase</keyword>
<keyword evidence="10" id="KW-0539">Nucleus</keyword>
<keyword evidence="8 12" id="KW-0788">Thiol protease</keyword>
<organism evidence="16 17">
    <name type="scientific">Myripristis murdjan</name>
    <name type="common">pinecone soldierfish</name>
    <dbReference type="NCBI Taxonomy" id="586833"/>
    <lineage>
        <taxon>Eukaryota</taxon>
        <taxon>Metazoa</taxon>
        <taxon>Chordata</taxon>
        <taxon>Craniata</taxon>
        <taxon>Vertebrata</taxon>
        <taxon>Euteleostomi</taxon>
        <taxon>Actinopterygii</taxon>
        <taxon>Neopterygii</taxon>
        <taxon>Teleostei</taxon>
        <taxon>Neoteleostei</taxon>
        <taxon>Acanthomorphata</taxon>
        <taxon>Holocentriformes</taxon>
        <taxon>Holocentridae</taxon>
        <taxon>Myripristis</taxon>
    </lineage>
</organism>
<evidence type="ECO:0000256" key="12">
    <source>
        <dbReference type="RuleBase" id="RU366025"/>
    </source>
</evidence>
<keyword evidence="17" id="KW-1185">Reference proteome</keyword>
<proteinExistence type="inferred from homology"/>
<dbReference type="Ensembl" id="ENSMMDT00005041312.1">
    <property type="protein sequence ID" value="ENSMMDP00005040482.1"/>
    <property type="gene ID" value="ENSMMDG00005018730.1"/>
</dbReference>
<dbReference type="GO" id="GO:0016579">
    <property type="term" value="P:protein deubiquitination"/>
    <property type="evidence" value="ECO:0007669"/>
    <property type="project" value="InterPro"/>
</dbReference>
<keyword evidence="6 12" id="KW-0833">Ubl conjugation pathway</keyword>
<evidence type="ECO:0000256" key="6">
    <source>
        <dbReference type="ARBA" id="ARBA00022786"/>
    </source>
</evidence>
<dbReference type="AlphaFoldDB" id="A0A667ZIH3"/>
<name>A0A667ZIH3_9TELE</name>
<dbReference type="PROSITE" id="PS50271">
    <property type="entry name" value="ZF_UBP"/>
    <property type="match status" value="1"/>
</dbReference>
<dbReference type="SUPFAM" id="SSF54001">
    <property type="entry name" value="Cysteine proteinases"/>
    <property type="match status" value="1"/>
</dbReference>
<dbReference type="FunFam" id="3.30.40.10:FF:000067">
    <property type="entry name" value="Ubiquitinyl hydrolase 1"/>
    <property type="match status" value="1"/>
</dbReference>
<evidence type="ECO:0000256" key="4">
    <source>
        <dbReference type="ARBA" id="ARBA00022723"/>
    </source>
</evidence>
<dbReference type="PROSITE" id="PS00973">
    <property type="entry name" value="USP_2"/>
    <property type="match status" value="1"/>
</dbReference>
<feature type="compositionally biased region" description="Basic residues" evidence="13">
    <location>
        <begin position="210"/>
        <end position="220"/>
    </location>
</feature>
<evidence type="ECO:0000259" key="14">
    <source>
        <dbReference type="PROSITE" id="PS50235"/>
    </source>
</evidence>
<keyword evidence="3 12" id="KW-0645">Protease</keyword>
<evidence type="ECO:0000256" key="2">
    <source>
        <dbReference type="ARBA" id="ARBA00004123"/>
    </source>
</evidence>
<dbReference type="PANTHER" id="PTHR21646">
    <property type="entry name" value="UBIQUITIN CARBOXYL-TERMINAL HYDROLASE"/>
    <property type="match status" value="1"/>
</dbReference>
<comment type="similarity">
    <text evidence="12">Belongs to the peptidase C19 family.</text>
</comment>
<evidence type="ECO:0000256" key="13">
    <source>
        <dbReference type="SAM" id="MobiDB-lite"/>
    </source>
</evidence>
<evidence type="ECO:0000256" key="11">
    <source>
        <dbReference type="PROSITE-ProRule" id="PRU00502"/>
    </source>
</evidence>
<keyword evidence="4" id="KW-0479">Metal-binding</keyword>
<dbReference type="GO" id="GO:0008270">
    <property type="term" value="F:zinc ion binding"/>
    <property type="evidence" value="ECO:0007669"/>
    <property type="project" value="UniProtKB-KW"/>
</dbReference>
<evidence type="ECO:0000256" key="3">
    <source>
        <dbReference type="ARBA" id="ARBA00022670"/>
    </source>
</evidence>
<dbReference type="SMART" id="SM00290">
    <property type="entry name" value="ZnF_UBP"/>
    <property type="match status" value="1"/>
</dbReference>
<evidence type="ECO:0000259" key="15">
    <source>
        <dbReference type="PROSITE" id="PS50271"/>
    </source>
</evidence>
<feature type="domain" description="USP" evidence="14">
    <location>
        <begin position="276"/>
        <end position="668"/>
    </location>
</feature>